<dbReference type="PANTHER" id="PTHR35046">
    <property type="entry name" value="ZINC KNUCKLE (CCHC-TYPE) FAMILY PROTEIN"/>
    <property type="match status" value="1"/>
</dbReference>
<keyword evidence="6" id="KW-0695">RNA-directed DNA polymerase</keyword>
<dbReference type="AlphaFoldDB" id="A0A371HQB0"/>
<dbReference type="InterPro" id="IPR041373">
    <property type="entry name" value="RT_RNaseH"/>
</dbReference>
<evidence type="ECO:0000313" key="8">
    <source>
        <dbReference type="EMBL" id="RDY04990.1"/>
    </source>
</evidence>
<evidence type="ECO:0000313" key="9">
    <source>
        <dbReference type="Proteomes" id="UP000257109"/>
    </source>
</evidence>
<evidence type="ECO:0000256" key="1">
    <source>
        <dbReference type="ARBA" id="ARBA00022679"/>
    </source>
</evidence>
<keyword evidence="4" id="KW-0255">Endonuclease</keyword>
<protein>
    <submittedName>
        <fullName evidence="8">Retrovirus-related Pol polyprotein</fullName>
    </submittedName>
</protein>
<accession>A0A371HQB0</accession>
<dbReference type="Pfam" id="PF17917">
    <property type="entry name" value="RT_RNaseH"/>
    <property type="match status" value="1"/>
</dbReference>
<keyword evidence="9" id="KW-1185">Reference proteome</keyword>
<comment type="caution">
    <text evidence="8">The sequence shown here is derived from an EMBL/GenBank/DDBJ whole genome shotgun (WGS) entry which is preliminary data.</text>
</comment>
<feature type="domain" description="Reverse transcriptase RNase H-like" evidence="7">
    <location>
        <begin position="46"/>
        <end position="82"/>
    </location>
</feature>
<keyword evidence="5" id="KW-0378">Hydrolase</keyword>
<name>A0A371HQB0_MUCPR</name>
<dbReference type="GO" id="GO:0003964">
    <property type="term" value="F:RNA-directed DNA polymerase activity"/>
    <property type="evidence" value="ECO:0007669"/>
    <property type="project" value="UniProtKB-KW"/>
</dbReference>
<reference evidence="8" key="1">
    <citation type="submission" date="2018-05" db="EMBL/GenBank/DDBJ databases">
        <title>Draft genome of Mucuna pruriens seed.</title>
        <authorList>
            <person name="Nnadi N.E."/>
            <person name="Vos R."/>
            <person name="Hasami M.H."/>
            <person name="Devisetty U.K."/>
            <person name="Aguiy J.C."/>
        </authorList>
    </citation>
    <scope>NUCLEOTIDE SEQUENCE [LARGE SCALE GENOMIC DNA]</scope>
    <source>
        <strain evidence="8">JCA_2017</strain>
    </source>
</reference>
<sequence length="178" mass="20875">MKGSLKLQFLLYQNFQNLFELECDASNVGIGVVILQEGHLIAYFKLYALARALQTWQHYLLSKEFVIHNDHGALKHLRGQGKINVVVDALSRRHALISMLETKMLRLDFIKELYEKKNYFSEPFAMYVHLAFHDFFRHYGFLFKGKRLYVLMSSIWQLLMIEAHEGGLMGHFGEIKTF</sequence>
<evidence type="ECO:0000256" key="3">
    <source>
        <dbReference type="ARBA" id="ARBA00022722"/>
    </source>
</evidence>
<dbReference type="GO" id="GO:0004519">
    <property type="term" value="F:endonuclease activity"/>
    <property type="evidence" value="ECO:0007669"/>
    <property type="project" value="UniProtKB-KW"/>
</dbReference>
<keyword evidence="3" id="KW-0540">Nuclease</keyword>
<dbReference type="EMBL" id="QJKJ01001965">
    <property type="protein sequence ID" value="RDY04990.1"/>
    <property type="molecule type" value="Genomic_DNA"/>
</dbReference>
<dbReference type="SUPFAM" id="SSF56672">
    <property type="entry name" value="DNA/RNA polymerases"/>
    <property type="match status" value="1"/>
</dbReference>
<keyword evidence="2" id="KW-0548">Nucleotidyltransferase</keyword>
<dbReference type="OrthoDB" id="1933708at2759"/>
<dbReference type="GO" id="GO:0016787">
    <property type="term" value="F:hydrolase activity"/>
    <property type="evidence" value="ECO:0007669"/>
    <property type="project" value="UniProtKB-KW"/>
</dbReference>
<organism evidence="8 9">
    <name type="scientific">Mucuna pruriens</name>
    <name type="common">Velvet bean</name>
    <name type="synonym">Dolichos pruriens</name>
    <dbReference type="NCBI Taxonomy" id="157652"/>
    <lineage>
        <taxon>Eukaryota</taxon>
        <taxon>Viridiplantae</taxon>
        <taxon>Streptophyta</taxon>
        <taxon>Embryophyta</taxon>
        <taxon>Tracheophyta</taxon>
        <taxon>Spermatophyta</taxon>
        <taxon>Magnoliopsida</taxon>
        <taxon>eudicotyledons</taxon>
        <taxon>Gunneridae</taxon>
        <taxon>Pentapetalae</taxon>
        <taxon>rosids</taxon>
        <taxon>fabids</taxon>
        <taxon>Fabales</taxon>
        <taxon>Fabaceae</taxon>
        <taxon>Papilionoideae</taxon>
        <taxon>50 kb inversion clade</taxon>
        <taxon>NPAAA clade</taxon>
        <taxon>indigoferoid/millettioid clade</taxon>
        <taxon>Phaseoleae</taxon>
        <taxon>Mucuna</taxon>
    </lineage>
</organism>
<evidence type="ECO:0000256" key="4">
    <source>
        <dbReference type="ARBA" id="ARBA00022759"/>
    </source>
</evidence>
<dbReference type="InterPro" id="IPR043502">
    <property type="entry name" value="DNA/RNA_pol_sf"/>
</dbReference>
<dbReference type="Proteomes" id="UP000257109">
    <property type="component" value="Unassembled WGS sequence"/>
</dbReference>
<dbReference type="PANTHER" id="PTHR35046:SF9">
    <property type="entry name" value="RNA-DIRECTED DNA POLYMERASE"/>
    <property type="match status" value="1"/>
</dbReference>
<evidence type="ECO:0000256" key="6">
    <source>
        <dbReference type="ARBA" id="ARBA00022918"/>
    </source>
</evidence>
<gene>
    <name evidence="8" type="primary">pol</name>
    <name evidence="8" type="ORF">CR513_11220</name>
</gene>
<proteinExistence type="predicted"/>
<keyword evidence="1" id="KW-0808">Transferase</keyword>
<feature type="non-terminal residue" evidence="8">
    <location>
        <position position="1"/>
    </location>
</feature>
<evidence type="ECO:0000256" key="5">
    <source>
        <dbReference type="ARBA" id="ARBA00022801"/>
    </source>
</evidence>
<evidence type="ECO:0000259" key="7">
    <source>
        <dbReference type="Pfam" id="PF17917"/>
    </source>
</evidence>
<evidence type="ECO:0000256" key="2">
    <source>
        <dbReference type="ARBA" id="ARBA00022695"/>
    </source>
</evidence>